<proteinExistence type="predicted"/>
<dbReference type="EMBL" id="JBJKFK010000329">
    <property type="protein sequence ID" value="KAL3317802.1"/>
    <property type="molecule type" value="Genomic_DNA"/>
</dbReference>
<protein>
    <submittedName>
        <fullName evidence="1">Uncharacterized protein</fullName>
    </submittedName>
</protein>
<evidence type="ECO:0000313" key="2">
    <source>
        <dbReference type="Proteomes" id="UP001626550"/>
    </source>
</evidence>
<dbReference type="AlphaFoldDB" id="A0ABD2QEU5"/>
<keyword evidence="2" id="KW-1185">Reference proteome</keyword>
<reference evidence="1 2" key="1">
    <citation type="submission" date="2024-11" db="EMBL/GenBank/DDBJ databases">
        <title>Adaptive evolution of stress response genes in parasites aligns with host niche diversity.</title>
        <authorList>
            <person name="Hahn C."/>
            <person name="Resl P."/>
        </authorList>
    </citation>
    <scope>NUCLEOTIDE SEQUENCE [LARGE SCALE GENOMIC DNA]</scope>
    <source>
        <strain evidence="1">EGGRZ-B1_66</strain>
        <tissue evidence="1">Body</tissue>
    </source>
</reference>
<dbReference type="Proteomes" id="UP001626550">
    <property type="component" value="Unassembled WGS sequence"/>
</dbReference>
<comment type="caution">
    <text evidence="1">The sequence shown here is derived from an EMBL/GenBank/DDBJ whole genome shotgun (WGS) entry which is preliminary data.</text>
</comment>
<sequence>MSDDLRRQKKAKLFKFLRIIAEGTFNPYLYSSAHHGVTAIFILTFYFRLQLESVYYQVVNNASHRPLDRLSEAFKKADGVTLNKSDPSMGTGKRYTQAFLELLLVQLFKENPGIPEETRNKALRQLAKYESTRPSQ</sequence>
<name>A0ABD2QEU5_9PLAT</name>
<organism evidence="1 2">
    <name type="scientific">Cichlidogyrus casuarinus</name>
    <dbReference type="NCBI Taxonomy" id="1844966"/>
    <lineage>
        <taxon>Eukaryota</taxon>
        <taxon>Metazoa</taxon>
        <taxon>Spiralia</taxon>
        <taxon>Lophotrochozoa</taxon>
        <taxon>Platyhelminthes</taxon>
        <taxon>Monogenea</taxon>
        <taxon>Monopisthocotylea</taxon>
        <taxon>Dactylogyridea</taxon>
        <taxon>Ancyrocephalidae</taxon>
        <taxon>Cichlidogyrus</taxon>
    </lineage>
</organism>
<evidence type="ECO:0000313" key="1">
    <source>
        <dbReference type="EMBL" id="KAL3317802.1"/>
    </source>
</evidence>
<gene>
    <name evidence="1" type="ORF">Ciccas_003542</name>
</gene>
<accession>A0ABD2QEU5</accession>